<dbReference type="Gene3D" id="1.25.40.690">
    <property type="match status" value="1"/>
</dbReference>
<proteinExistence type="inferred from homology"/>
<dbReference type="Pfam" id="PF04096">
    <property type="entry name" value="Nucleoporin2"/>
    <property type="match status" value="1"/>
</dbReference>
<keyword evidence="8" id="KW-0653">Protein transport</keyword>
<feature type="region of interest" description="Disordered" evidence="13">
    <location>
        <begin position="235"/>
        <end position="269"/>
    </location>
</feature>
<dbReference type="InterPro" id="IPR021967">
    <property type="entry name" value="Nup98_C"/>
</dbReference>
<organism evidence="15 16">
    <name type="scientific">Nakaseomyces bracarensis</name>
    <dbReference type="NCBI Taxonomy" id="273131"/>
    <lineage>
        <taxon>Eukaryota</taxon>
        <taxon>Fungi</taxon>
        <taxon>Dikarya</taxon>
        <taxon>Ascomycota</taxon>
        <taxon>Saccharomycotina</taxon>
        <taxon>Saccharomycetes</taxon>
        <taxon>Saccharomycetales</taxon>
        <taxon>Saccharomycetaceae</taxon>
        <taxon>Nakaseomyces</taxon>
    </lineage>
</organism>
<keyword evidence="16" id="KW-1185">Reference proteome</keyword>
<comment type="caution">
    <text evidence="15">The sequence shown here is derived from an EMBL/GenBank/DDBJ whole genome shotgun (WGS) entry which is preliminary data.</text>
</comment>
<evidence type="ECO:0000256" key="12">
    <source>
        <dbReference type="SAM" id="Coils"/>
    </source>
</evidence>
<feature type="region of interest" description="Disordered" evidence="13">
    <location>
        <begin position="1"/>
        <end position="114"/>
    </location>
</feature>
<dbReference type="InterPro" id="IPR037665">
    <property type="entry name" value="Nucleoporin_S59-like"/>
</dbReference>
<keyword evidence="9" id="KW-0811">Translocation</keyword>
<keyword evidence="7" id="KW-0509">mRNA transport</keyword>
<dbReference type="PROSITE" id="PS51434">
    <property type="entry name" value="NUP_C"/>
    <property type="match status" value="1"/>
</dbReference>
<keyword evidence="11" id="KW-0539">Nucleus</keyword>
<dbReference type="PANTHER" id="PTHR23198:SF6">
    <property type="entry name" value="NUCLEAR PORE COMPLEX PROTEIN NUP98-NUP96"/>
    <property type="match status" value="1"/>
</dbReference>
<comment type="similarity">
    <text evidence="4">Belongs to the nucleoporin GLFG family.</text>
</comment>
<evidence type="ECO:0000256" key="4">
    <source>
        <dbReference type="ARBA" id="ARBA00008926"/>
    </source>
</evidence>
<dbReference type="InterPro" id="IPR007230">
    <property type="entry name" value="Nup98_auto-Pept-S59_dom"/>
</dbReference>
<name>A0ABR4NZ11_9SACH</name>
<dbReference type="Gene3D" id="3.30.1610.10">
    <property type="entry name" value="Peptidase S59, nucleoporin"/>
    <property type="match status" value="1"/>
</dbReference>
<feature type="compositionally biased region" description="Basic and acidic residues" evidence="13">
    <location>
        <begin position="239"/>
        <end position="251"/>
    </location>
</feature>
<dbReference type="InterPro" id="IPR025574">
    <property type="entry name" value="Nucleoporin_FG_rpt"/>
</dbReference>
<feature type="compositionally biased region" description="Polar residues" evidence="13">
    <location>
        <begin position="65"/>
        <end position="114"/>
    </location>
</feature>
<keyword evidence="10" id="KW-0906">Nuclear pore complex</keyword>
<feature type="region of interest" description="Disordered" evidence="13">
    <location>
        <begin position="194"/>
        <end position="217"/>
    </location>
</feature>
<feature type="compositionally biased region" description="Polar residues" evidence="13">
    <location>
        <begin position="38"/>
        <end position="48"/>
    </location>
</feature>
<keyword evidence="12" id="KW-0175">Coiled coil</keyword>
<evidence type="ECO:0000256" key="2">
    <source>
        <dbReference type="ARBA" id="ARBA00004567"/>
    </source>
</evidence>
<evidence type="ECO:0000256" key="10">
    <source>
        <dbReference type="ARBA" id="ARBA00023132"/>
    </source>
</evidence>
<evidence type="ECO:0000313" key="15">
    <source>
        <dbReference type="EMBL" id="KAL3234404.1"/>
    </source>
</evidence>
<feature type="domain" description="Peptidase S59" evidence="14">
    <location>
        <begin position="427"/>
        <end position="574"/>
    </location>
</feature>
<keyword evidence="6" id="KW-0068">Autocatalytic cleavage</keyword>
<dbReference type="EMBL" id="JBEVYD010000003">
    <property type="protein sequence ID" value="KAL3234404.1"/>
    <property type="molecule type" value="Genomic_DNA"/>
</dbReference>
<evidence type="ECO:0000256" key="3">
    <source>
        <dbReference type="ARBA" id="ARBA00004620"/>
    </source>
</evidence>
<evidence type="ECO:0000256" key="8">
    <source>
        <dbReference type="ARBA" id="ARBA00022927"/>
    </source>
</evidence>
<sequence length="1256" mass="140014">MFNKPSGTGFNFGTASTPTSTPMQSNNNNMPQKAPLFGNSNPGVSTPSPAGGLFGNSSSNNSNSTFGAKSSNLFGNNTQGQSGLFGSSSTNQNNTQGGTGLFGNSSAQPQNTNTSTGGLFGNKPSTGLFGSNANTSTLGSTGLGASKPTTGLFGSSQTTNQPQTSLFGNSNTAQPGGLFNNNGTANTTGLFGKPQASGLFGSNTTNTQSNPPSSNPYGFNVSMNPTPITTMPESITASSKKELHNASDKGLAHAGRSVSMSISNPNATPINQSSLISKLSTRINSSQSNNSLQGLFSPSNAQTWFGNLKSTNLRSKNSFSDNYQNGSNQVVTNGKLKGIGLLSQQKEDLTELRRLKIDNSRSAAKKLRLLSGSSTITKAYSNEIENNHKPSITEPHNFTNQQNDVTDVEKKCEELNNESDSKLSNEQKDYWCSPSPDQLREYTDDQLAAVSNFVIGRKNHGYITYADSVDLRDFAKDFEYELFHKVVIFRSTKTVEVYPDETQKPANGYGLNVPAIITLEHVYPVDKKTKKPITDSSRLVEFQLFSKKLRALRDMEFISYNPFNGIWTFKVQHFSIWGLVNEDDAEIDEDDLDEKKKEKEESEKELLFHDRSKVEKSLAFVDDLIDEKAYEPEVKDEDFDGLEAAQILETANNWDDQLRVAGLPTRSIFADSVENTSNEIDLLFQHYEKERNLENTISKERRFTNSMYTFARFGNKSSLVIKNKSSNTGVKLSNLKTNKLISVLTNKKIFENELSTSFIESRHSNSYPKVIRKQIFFNDIANTLGSNDREFKLWSLSSILFDPIYIDTADESKEIILKYTRKEKIAKWIINETQEKINDKINKKSDPLEKIFLYLLINNITQAAKLALKSGNGHLSVLISMLGSNDPRLKELADMQLVQWSNTGGSIDINVAYIYKLLSGNPFTGSFSLTEIMKDFDWLVSLGVSLYYGEIDEYSLEKFVSKTLGLLPDDEDSIFPIIFRLFCSGNQIQSFLEDIQIRTNFLSSQYLWYCVQILSNNNATSFDIEFSDKLSLAYSENLELTGHIPESLYVASHINDDGLSKRKIDDLVFRNIEALTSSKKPINFLSKLCLPESLIYRAMALFAKYNKNYIEQLNNLLCANNYDEAKKVFINYVSPQFILKRNPESLAELSLIISQFPINELKGSDMHLFELYANYRNRNSTNVSDLKALALELPIFYERNKGSINVSACCTVISNDIVNIILSRDPEEIKELRPLIVKLPMGQSEKIYTTKHLSKY</sequence>
<dbReference type="SUPFAM" id="SSF82215">
    <property type="entry name" value="C-terminal autoproteolytic domain of nucleoporin nup98"/>
    <property type="match status" value="1"/>
</dbReference>
<protein>
    <recommendedName>
        <fullName evidence="14">Peptidase S59 domain-containing protein</fullName>
    </recommendedName>
</protein>
<keyword evidence="5" id="KW-0813">Transport</keyword>
<evidence type="ECO:0000256" key="7">
    <source>
        <dbReference type="ARBA" id="ARBA00022816"/>
    </source>
</evidence>
<comment type="subcellular location">
    <subcellularLocation>
        <location evidence="1">Nucleus membrane</location>
        <topology evidence="1">Peripheral membrane protein</topology>
        <orientation evidence="1">Cytoplasmic side</orientation>
    </subcellularLocation>
    <subcellularLocation>
        <location evidence="3">Nucleus membrane</location>
        <topology evidence="3">Peripheral membrane protein</topology>
        <orientation evidence="3">Nucleoplasmic side</orientation>
    </subcellularLocation>
    <subcellularLocation>
        <location evidence="2">Nucleus</location>
        <location evidence="2">Nuclear pore complex</location>
    </subcellularLocation>
</comment>
<dbReference type="Pfam" id="PF12110">
    <property type="entry name" value="Nup96"/>
    <property type="match status" value="2"/>
</dbReference>
<dbReference type="InterPro" id="IPR036903">
    <property type="entry name" value="Nup98_auto-Pept-S59_dom_sf"/>
</dbReference>
<feature type="compositionally biased region" description="Polar residues" evidence="13">
    <location>
        <begin position="200"/>
        <end position="217"/>
    </location>
</feature>
<reference evidence="15 16" key="1">
    <citation type="submission" date="2024-05" db="EMBL/GenBank/DDBJ databases">
        <title>Long read based assembly of the Candida bracarensis genome reveals expanded adhesin content.</title>
        <authorList>
            <person name="Marcet-Houben M."/>
            <person name="Ksiezopolska E."/>
            <person name="Gabaldon T."/>
        </authorList>
    </citation>
    <scope>NUCLEOTIDE SEQUENCE [LARGE SCALE GENOMIC DNA]</scope>
    <source>
        <strain evidence="15 16">CBM6</strain>
    </source>
</reference>
<feature type="coiled-coil region" evidence="12">
    <location>
        <begin position="398"/>
        <end position="425"/>
    </location>
</feature>
<evidence type="ECO:0000256" key="5">
    <source>
        <dbReference type="ARBA" id="ARBA00022448"/>
    </source>
</evidence>
<feature type="compositionally biased region" description="Polar residues" evidence="13">
    <location>
        <begin position="258"/>
        <end position="269"/>
    </location>
</feature>
<feature type="compositionally biased region" description="Polar residues" evidence="13">
    <location>
        <begin position="1"/>
        <end position="31"/>
    </location>
</feature>
<evidence type="ECO:0000256" key="6">
    <source>
        <dbReference type="ARBA" id="ARBA00022813"/>
    </source>
</evidence>
<gene>
    <name evidence="15" type="ORF">RNJ44_03166</name>
</gene>
<feature type="coiled-coil region" evidence="12">
    <location>
        <begin position="582"/>
        <end position="612"/>
    </location>
</feature>
<evidence type="ECO:0000256" key="1">
    <source>
        <dbReference type="ARBA" id="ARBA00004335"/>
    </source>
</evidence>
<evidence type="ECO:0000256" key="9">
    <source>
        <dbReference type="ARBA" id="ARBA00023010"/>
    </source>
</evidence>
<evidence type="ECO:0000313" key="16">
    <source>
        <dbReference type="Proteomes" id="UP001623330"/>
    </source>
</evidence>
<evidence type="ECO:0000256" key="11">
    <source>
        <dbReference type="ARBA" id="ARBA00023242"/>
    </source>
</evidence>
<accession>A0ABR4NZ11</accession>
<dbReference type="PANTHER" id="PTHR23198">
    <property type="entry name" value="NUCLEOPORIN"/>
    <property type="match status" value="1"/>
</dbReference>
<dbReference type="Pfam" id="PF13634">
    <property type="entry name" value="Nucleoporin_FG"/>
    <property type="match status" value="2"/>
</dbReference>
<dbReference type="Proteomes" id="UP001623330">
    <property type="component" value="Unassembled WGS sequence"/>
</dbReference>
<dbReference type="Gene3D" id="6.20.50.170">
    <property type="match status" value="1"/>
</dbReference>
<evidence type="ECO:0000256" key="13">
    <source>
        <dbReference type="SAM" id="MobiDB-lite"/>
    </source>
</evidence>
<evidence type="ECO:0000259" key="14">
    <source>
        <dbReference type="PROSITE" id="PS51434"/>
    </source>
</evidence>